<reference evidence="7 8" key="3">
    <citation type="journal article" date="2008" name="BMC Genomics">
        <title>The genome of the versatile nitrogen fixer Azorhizobium caulinodans ORS571.</title>
        <authorList>
            <person name="Lee KB."/>
            <person name="Backer P.D."/>
            <person name="Aono T."/>
            <person name="Liu CT."/>
            <person name="Suzuki S."/>
            <person name="Suzuki T."/>
            <person name="Kaneko T."/>
            <person name="Yamada M."/>
            <person name="Tabata S."/>
            <person name="Kupfer D.M."/>
            <person name="Najar F.Z."/>
            <person name="Wiley G.B."/>
            <person name="Roe B."/>
            <person name="Binnewies T.T."/>
            <person name="Ussery D.W."/>
            <person name="D'Haeze W."/>
            <person name="Herder J.D."/>
            <person name="Gevers D."/>
            <person name="Vereecke D."/>
            <person name="Holsters M."/>
            <person name="Oyaizu H."/>
        </authorList>
    </citation>
    <scope>NUCLEOTIDE SEQUENCE [LARGE SCALE GENOMIC DNA]</scope>
    <source>
        <strain evidence="8">ATCC 43989 / DSM 5975 / JCM 20966 / LMG 6465 / NBRC 14845 / NCIMB 13405 / ORS 571</strain>
    </source>
</reference>
<evidence type="ECO:0000256" key="4">
    <source>
        <dbReference type="ARBA" id="ARBA00022741"/>
    </source>
</evidence>
<dbReference type="InterPro" id="IPR017871">
    <property type="entry name" value="ABC_transporter-like_CS"/>
</dbReference>
<dbReference type="AlphaFoldDB" id="A8I8F1"/>
<dbReference type="Proteomes" id="UP000000270">
    <property type="component" value="Chromosome"/>
</dbReference>
<gene>
    <name evidence="7" type="ordered locus">AZC_2654</name>
</gene>
<evidence type="ECO:0000313" key="8">
    <source>
        <dbReference type="Proteomes" id="UP000000270"/>
    </source>
</evidence>
<evidence type="ECO:0000259" key="6">
    <source>
        <dbReference type="PROSITE" id="PS50893"/>
    </source>
</evidence>
<comment type="subcellular location">
    <subcellularLocation>
        <location evidence="1">Cell inner membrane</location>
        <topology evidence="1">Peripheral membrane protein</topology>
    </subcellularLocation>
</comment>
<keyword evidence="4" id="KW-0547">Nucleotide-binding</keyword>
<feature type="domain" description="ABC transporter" evidence="6">
    <location>
        <begin position="1"/>
        <end position="194"/>
    </location>
</feature>
<dbReference type="Gene3D" id="3.40.50.300">
    <property type="entry name" value="P-loop containing nucleotide triphosphate hydrolases"/>
    <property type="match status" value="1"/>
</dbReference>
<dbReference type="GO" id="GO:0005886">
    <property type="term" value="C:plasma membrane"/>
    <property type="evidence" value="ECO:0007669"/>
    <property type="project" value="UniProtKB-SubCell"/>
</dbReference>
<dbReference type="GO" id="GO:0016887">
    <property type="term" value="F:ATP hydrolysis activity"/>
    <property type="evidence" value="ECO:0007669"/>
    <property type="project" value="InterPro"/>
</dbReference>
<name>A8I8F1_AZOC5</name>
<dbReference type="SUPFAM" id="SSF52540">
    <property type="entry name" value="P-loop containing nucleoside triphosphate hydrolases"/>
    <property type="match status" value="1"/>
</dbReference>
<dbReference type="PANTHER" id="PTHR43776">
    <property type="entry name" value="TRANSPORT ATP-BINDING PROTEIN"/>
    <property type="match status" value="1"/>
</dbReference>
<protein>
    <submittedName>
        <fullName evidence="7">Oligopeptide ABC transporter ATP-binding protein</fullName>
    </submittedName>
</protein>
<dbReference type="STRING" id="438753.AZC_2654"/>
<dbReference type="GO" id="GO:0005524">
    <property type="term" value="F:ATP binding"/>
    <property type="evidence" value="ECO:0007669"/>
    <property type="project" value="UniProtKB-KW"/>
</dbReference>
<dbReference type="NCBIfam" id="TIGR01727">
    <property type="entry name" value="oligo_HPY"/>
    <property type="match status" value="1"/>
</dbReference>
<evidence type="ECO:0000256" key="1">
    <source>
        <dbReference type="ARBA" id="ARBA00004417"/>
    </source>
</evidence>
<dbReference type="PROSITE" id="PS00211">
    <property type="entry name" value="ABC_TRANSPORTER_1"/>
    <property type="match status" value="1"/>
</dbReference>
<accession>A8I8F1</accession>
<reference evidence="7 8" key="4">
    <citation type="journal article" date="2009" name="Appl. Environ. Microbiol.">
        <title>Comparative genome-wide transcriptional profiling of Azorhizobium caulinodans ORS571 grown under free-living and symbiotic conditions.</title>
        <authorList>
            <person name="Tsukada S."/>
            <person name="Aono T."/>
            <person name="Akiba N."/>
            <person name="Lee KB."/>
            <person name="Liu CT."/>
            <person name="Toyazaki H."/>
            <person name="Oyaizu H."/>
        </authorList>
    </citation>
    <scope>NUCLEOTIDE SEQUENCE [LARGE SCALE GENOMIC DNA]</scope>
    <source>
        <strain evidence="8">ATCC 43989 / DSM 5975 / JCM 20966 / LMG 6465 / NBRC 14845 / NCIMB 13405 / ORS 571</strain>
    </source>
</reference>
<dbReference type="EMBL" id="AP009384">
    <property type="protein sequence ID" value="BAF88652.1"/>
    <property type="molecule type" value="Genomic_DNA"/>
</dbReference>
<dbReference type="InterPro" id="IPR027417">
    <property type="entry name" value="P-loop_NTPase"/>
</dbReference>
<sequence length="286" mass="31040">MGLAPATSGTVRLDGEVISGLPYAQLRPLRRRMQMVFQDPYASLNPRKRVADIIAEPLQVHGIGTAQDRRAKVQELMARVGLPVDAGGRFPHEFSGGQRQRIGIARALALNPALIVADEPVSALDVSVQAQVINLMVRLQKEMGLSYLFISHDLAVVHYIADRILVMYLGKIVEVADRARVWKQPLHPYTAGLLAAHPAPDPAGAHRPRVRITGDMPSPTNPPSGCRFHTRCPFVENRCTAEAPALRALPDGRQVACHRVEVTGAGEARSPSEILSLEPITAPAPV</sequence>
<comment type="similarity">
    <text evidence="2">Belongs to the ABC transporter superfamily.</text>
</comment>
<evidence type="ECO:0000256" key="2">
    <source>
        <dbReference type="ARBA" id="ARBA00005417"/>
    </source>
</evidence>
<keyword evidence="3" id="KW-0813">Transport</keyword>
<reference evidence="7 8" key="6">
    <citation type="journal article" date="2011" name="Appl. Environ. Microbiol.">
        <title>Involvement of the azorhizobial chromosome partition gene (parA) in the onset of bacteroid differentiation during Sesbania rostrata stem nodule development.</title>
        <authorList>
            <person name="Liu CT."/>
            <person name="Lee KB."/>
            <person name="Wang YS."/>
            <person name="Peng MH."/>
            <person name="Lee KT."/>
            <person name="Suzuki S."/>
            <person name="Suzuki T."/>
            <person name="Oyaizu H."/>
        </authorList>
    </citation>
    <scope>NUCLEOTIDE SEQUENCE [LARGE SCALE GENOMIC DNA]</scope>
    <source>
        <strain evidence="8">ATCC 43989 / DSM 5975 / JCM 20966 / LMG 6465 / NBRC 14845 / NCIMB 13405 / ORS 571</strain>
    </source>
</reference>
<proteinExistence type="inferred from homology"/>
<dbReference type="HOGENOM" id="CLU_000604_1_23_5"/>
<dbReference type="KEGG" id="azc:AZC_2654"/>
<evidence type="ECO:0000313" key="7">
    <source>
        <dbReference type="EMBL" id="BAF88652.1"/>
    </source>
</evidence>
<keyword evidence="5 7" id="KW-0067">ATP-binding</keyword>
<dbReference type="CDD" id="cd03257">
    <property type="entry name" value="ABC_NikE_OppD_transporters"/>
    <property type="match status" value="1"/>
</dbReference>
<dbReference type="PROSITE" id="PS50893">
    <property type="entry name" value="ABC_TRANSPORTER_2"/>
    <property type="match status" value="1"/>
</dbReference>
<reference evidence="7 8" key="5">
    <citation type="journal article" date="2010" name="Appl. Environ. Microbiol.">
        <title>phrR-like gene praR of Azorhizobium caulinodans ORS571 is essential for symbiosis with Sesbania rostrata and is involved in expression of reb genes.</title>
        <authorList>
            <person name="Akiba N."/>
            <person name="Aono T."/>
            <person name="Toyazaki H."/>
            <person name="Sato S."/>
            <person name="Oyaizu H."/>
        </authorList>
    </citation>
    <scope>NUCLEOTIDE SEQUENCE [LARGE SCALE GENOMIC DNA]</scope>
    <source>
        <strain evidence="8">ATCC 43989 / DSM 5975 / JCM 20966 / LMG 6465 / NBRC 14845 / NCIMB 13405 / ORS 571</strain>
    </source>
</reference>
<dbReference type="PANTHER" id="PTHR43776:SF7">
    <property type="entry name" value="D,D-DIPEPTIDE TRANSPORT ATP-BINDING PROTEIN DDPF-RELATED"/>
    <property type="match status" value="1"/>
</dbReference>
<evidence type="ECO:0000256" key="3">
    <source>
        <dbReference type="ARBA" id="ARBA00022448"/>
    </source>
</evidence>
<reference evidence="7 8" key="1">
    <citation type="journal article" date="2007" name="Appl. Environ. Microbiol.">
        <title>Rhizobial factors required for stem nodule maturation and maintenance in Sesbania rostrata-Azorhizobium caulinodans ORS571 symbiosis.</title>
        <authorList>
            <person name="Suzuki S."/>
            <person name="Aono T."/>
            <person name="Lee KB."/>
            <person name="Suzuki T."/>
            <person name="Liu CT."/>
            <person name="Miwa H."/>
            <person name="Wakao S."/>
            <person name="Iki T."/>
            <person name="Oyaizu H."/>
        </authorList>
    </citation>
    <scope>NUCLEOTIDE SEQUENCE [LARGE SCALE GENOMIC DNA]</scope>
    <source>
        <strain evidence="8">ATCC 43989 / DSM 5975 / JCM 20966 / LMG 6465 / NBRC 14845 / NCIMB 13405 / ORS 571</strain>
    </source>
</reference>
<dbReference type="Pfam" id="PF08352">
    <property type="entry name" value="oligo_HPY"/>
    <property type="match status" value="1"/>
</dbReference>
<dbReference type="InterPro" id="IPR003439">
    <property type="entry name" value="ABC_transporter-like_ATP-bd"/>
</dbReference>
<reference evidence="8" key="2">
    <citation type="submission" date="2007-04" db="EMBL/GenBank/DDBJ databases">
        <title>Complete genome sequence of the nitrogen-fixing bacterium Azorhizobium caulinodans ORS571.</title>
        <authorList>
            <person name="Lee K.B."/>
            <person name="Backer P.D."/>
            <person name="Aono T."/>
            <person name="Liu C.T."/>
            <person name="Suzuki S."/>
            <person name="Suzuki T."/>
            <person name="Kaneko T."/>
            <person name="Yamada M."/>
            <person name="Tabata S."/>
            <person name="Kupfer D.M."/>
            <person name="Najar F.Z."/>
            <person name="Wiley G.B."/>
            <person name="Roe B."/>
            <person name="Binnewies T."/>
            <person name="Ussery D."/>
            <person name="Vereecke D."/>
            <person name="Gevers D."/>
            <person name="Holsters M."/>
            <person name="Oyaizu H."/>
        </authorList>
    </citation>
    <scope>NUCLEOTIDE SEQUENCE [LARGE SCALE GENOMIC DNA]</scope>
    <source>
        <strain evidence="8">ATCC 43989 / DSM 5975 / JCM 20966 / LMG 6465 / NBRC 14845 / NCIMB 13405 / ORS 571</strain>
    </source>
</reference>
<dbReference type="GO" id="GO:0015833">
    <property type="term" value="P:peptide transport"/>
    <property type="evidence" value="ECO:0007669"/>
    <property type="project" value="InterPro"/>
</dbReference>
<dbReference type="InterPro" id="IPR013563">
    <property type="entry name" value="Oligopep_ABC_C"/>
</dbReference>
<dbReference type="InterPro" id="IPR050319">
    <property type="entry name" value="ABC_transp_ATP-bind"/>
</dbReference>
<dbReference type="Pfam" id="PF00005">
    <property type="entry name" value="ABC_tran"/>
    <property type="match status" value="1"/>
</dbReference>
<keyword evidence="8" id="KW-1185">Reference proteome</keyword>
<organism evidence="7 8">
    <name type="scientific">Azorhizobium caulinodans (strain ATCC 43989 / DSM 5975 / JCM 20966 / LMG 6465 / NBRC 14845 / NCIMB 13405 / ORS 571)</name>
    <dbReference type="NCBI Taxonomy" id="438753"/>
    <lineage>
        <taxon>Bacteria</taxon>
        <taxon>Pseudomonadati</taxon>
        <taxon>Pseudomonadota</taxon>
        <taxon>Alphaproteobacteria</taxon>
        <taxon>Hyphomicrobiales</taxon>
        <taxon>Xanthobacteraceae</taxon>
        <taxon>Azorhizobium</taxon>
    </lineage>
</organism>
<evidence type="ECO:0000256" key="5">
    <source>
        <dbReference type="ARBA" id="ARBA00022840"/>
    </source>
</evidence>
<dbReference type="eggNOG" id="COG4608">
    <property type="taxonomic scope" value="Bacteria"/>
</dbReference>